<organism evidence="3">
    <name type="scientific">Taenia asiatica</name>
    <name type="common">Asian tapeworm</name>
    <dbReference type="NCBI Taxonomy" id="60517"/>
    <lineage>
        <taxon>Eukaryota</taxon>
        <taxon>Metazoa</taxon>
        <taxon>Spiralia</taxon>
        <taxon>Lophotrochozoa</taxon>
        <taxon>Platyhelminthes</taxon>
        <taxon>Cestoda</taxon>
        <taxon>Eucestoda</taxon>
        <taxon>Cyclophyllidea</taxon>
        <taxon>Taeniidae</taxon>
        <taxon>Taenia</taxon>
    </lineage>
</organism>
<gene>
    <name evidence="1" type="ORF">TASK_LOCUS9860</name>
</gene>
<reference evidence="1 2" key="2">
    <citation type="submission" date="2018-11" db="EMBL/GenBank/DDBJ databases">
        <authorList>
            <consortium name="Pathogen Informatics"/>
        </authorList>
    </citation>
    <scope>NUCLEOTIDE SEQUENCE [LARGE SCALE GENOMIC DNA]</scope>
</reference>
<sequence length="83" mass="9564">MVLNAFTTCITRMQELSREPDPQTALTTIEESKIRINGSSRRLRFEELVSIPDAEWLPNFDRSVYQLSPVHSFEGDTAIHTRL</sequence>
<reference evidence="3" key="1">
    <citation type="submission" date="2017-02" db="UniProtKB">
        <authorList>
            <consortium name="WormBaseParasite"/>
        </authorList>
    </citation>
    <scope>IDENTIFICATION</scope>
</reference>
<dbReference type="STRING" id="60517.A0A0R3WG66"/>
<evidence type="ECO:0000313" key="3">
    <source>
        <dbReference type="WBParaSite" id="TASK_0000985901-mRNA-1"/>
    </source>
</evidence>
<evidence type="ECO:0000313" key="2">
    <source>
        <dbReference type="Proteomes" id="UP000282613"/>
    </source>
</evidence>
<keyword evidence="2" id="KW-1185">Reference proteome</keyword>
<dbReference type="WBParaSite" id="TASK_0000985901-mRNA-1">
    <property type="protein sequence ID" value="TASK_0000985901-mRNA-1"/>
    <property type="gene ID" value="TASK_0000985901"/>
</dbReference>
<protein>
    <submittedName>
        <fullName evidence="3">Kinesin motor domain-containing protein</fullName>
    </submittedName>
</protein>
<dbReference type="EMBL" id="UYRS01019605">
    <property type="protein sequence ID" value="VDK46151.1"/>
    <property type="molecule type" value="Genomic_DNA"/>
</dbReference>
<accession>A0A0R3WG66</accession>
<proteinExistence type="predicted"/>
<name>A0A0R3WG66_TAEAS</name>
<evidence type="ECO:0000313" key="1">
    <source>
        <dbReference type="EMBL" id="VDK46151.1"/>
    </source>
</evidence>
<dbReference type="Proteomes" id="UP000282613">
    <property type="component" value="Unassembled WGS sequence"/>
</dbReference>
<dbReference type="AlphaFoldDB" id="A0A0R3WG66"/>